<dbReference type="RefSeq" id="XP_018191729.1">
    <property type="nucleotide sequence ID" value="XM_018336820.1"/>
</dbReference>
<dbReference type="InterPro" id="IPR036259">
    <property type="entry name" value="MFS_trans_sf"/>
</dbReference>
<gene>
    <name evidence="8" type="ORF">L228DRAFT_6850</name>
</gene>
<feature type="compositionally biased region" description="Polar residues" evidence="5">
    <location>
        <begin position="51"/>
        <end position="68"/>
    </location>
</feature>
<sequence>MVAEHGDLSEEWEHVESQDPQSRRTTSAKSPPSTNDFPPSLEPTNEEIAINGSSRNPEGQYNSETTPLLQYANPPQRYPPRFPKSVYVFCMTLLLILIIDVSNDIQKAPQTEIFEKIICRRFYRDGNHALSDSASSLERYDCKIEPVQSEVALINGWLDTFAMLPGIVLGLPLGVLADRLGRRPVLFLSLFGIWLSELCIKVICLLPDIFTLRLVWFAQFIQLFGGGSGVATSTLYVMVTDVTDEEDRANAYFKVAAAVLLSQIVATPIAAAMMSKSPWIPFLLSPVLFLVGMLLVLALPETLKVAVASTRASSMLSREEFERTREGEMLLKNRIVAVFRKFANSTQFMWQDINLLLLLFVFFVGNLGSQSMQILLQYASKKFGWSLARASMLISIRAGVSFALFVAVLPSLTKLMLHRFNYTPAAKDLRVIQGSLALLFISSLLLGMAPNPPALIFALVIFGLGTALTLAVRSLIASFVLPIHVATLFSAASVVQSAGFFVAGPLLANTFKWGLTLNDRQHPRFGDPWVSNGVVAREGDKKGKSTFWLGLPFLLTSALYLMSLMTVSLVRLPQPVSFASTGETVAHQGEEGSMDNGEA</sequence>
<dbReference type="PROSITE" id="PS00216">
    <property type="entry name" value="SUGAR_TRANSPORT_1"/>
    <property type="match status" value="1"/>
</dbReference>
<keyword evidence="9" id="KW-1185">Reference proteome</keyword>
<feature type="transmembrane region" description="Helical" evidence="6">
    <location>
        <begin position="160"/>
        <end position="178"/>
    </location>
</feature>
<evidence type="ECO:0000259" key="7">
    <source>
        <dbReference type="PROSITE" id="PS50850"/>
    </source>
</evidence>
<dbReference type="InParanoid" id="A0A165JFN9"/>
<dbReference type="GO" id="GO:0022857">
    <property type="term" value="F:transmembrane transporter activity"/>
    <property type="evidence" value="ECO:0007669"/>
    <property type="project" value="InterPro"/>
</dbReference>
<evidence type="ECO:0000313" key="8">
    <source>
        <dbReference type="EMBL" id="KZF26174.1"/>
    </source>
</evidence>
<dbReference type="GO" id="GO:0016020">
    <property type="term" value="C:membrane"/>
    <property type="evidence" value="ECO:0007669"/>
    <property type="project" value="UniProtKB-SubCell"/>
</dbReference>
<reference evidence="8 9" key="1">
    <citation type="journal article" date="2016" name="Fungal Biol.">
        <title>The genome of Xylona heveae provides a window into fungal endophytism.</title>
        <authorList>
            <person name="Gazis R."/>
            <person name="Kuo A."/>
            <person name="Riley R."/>
            <person name="LaButti K."/>
            <person name="Lipzen A."/>
            <person name="Lin J."/>
            <person name="Amirebrahimi M."/>
            <person name="Hesse C.N."/>
            <person name="Spatafora J.W."/>
            <person name="Henrissat B."/>
            <person name="Hainaut M."/>
            <person name="Grigoriev I.V."/>
            <person name="Hibbett D.S."/>
        </authorList>
    </citation>
    <scope>NUCLEOTIDE SEQUENCE [LARGE SCALE GENOMIC DNA]</scope>
    <source>
        <strain evidence="8 9">TC161</strain>
    </source>
</reference>
<dbReference type="PANTHER" id="PTHR23507">
    <property type="entry name" value="ZGC:174356"/>
    <property type="match status" value="1"/>
</dbReference>
<dbReference type="OrthoDB" id="194139at2759"/>
<dbReference type="STRING" id="1328760.A0A165JFN9"/>
<proteinExistence type="predicted"/>
<dbReference type="Pfam" id="PF07690">
    <property type="entry name" value="MFS_1"/>
    <property type="match status" value="1"/>
</dbReference>
<organism evidence="8 9">
    <name type="scientific">Xylona heveae (strain CBS 132557 / TC161)</name>
    <dbReference type="NCBI Taxonomy" id="1328760"/>
    <lineage>
        <taxon>Eukaryota</taxon>
        <taxon>Fungi</taxon>
        <taxon>Dikarya</taxon>
        <taxon>Ascomycota</taxon>
        <taxon>Pezizomycotina</taxon>
        <taxon>Xylonomycetes</taxon>
        <taxon>Xylonales</taxon>
        <taxon>Xylonaceae</taxon>
        <taxon>Xylona</taxon>
    </lineage>
</organism>
<dbReference type="Gene3D" id="1.20.1250.20">
    <property type="entry name" value="MFS general substrate transporter like domains"/>
    <property type="match status" value="2"/>
</dbReference>
<feature type="transmembrane region" description="Helical" evidence="6">
    <location>
        <begin position="251"/>
        <end position="273"/>
    </location>
</feature>
<evidence type="ECO:0000256" key="1">
    <source>
        <dbReference type="ARBA" id="ARBA00004141"/>
    </source>
</evidence>
<feature type="region of interest" description="Disordered" evidence="5">
    <location>
        <begin position="1"/>
        <end position="75"/>
    </location>
</feature>
<accession>A0A165JFN9</accession>
<dbReference type="GeneID" id="28901957"/>
<feature type="transmembrane region" description="Helical" evidence="6">
    <location>
        <begin position="216"/>
        <end position="239"/>
    </location>
</feature>
<evidence type="ECO:0000256" key="3">
    <source>
        <dbReference type="ARBA" id="ARBA00022989"/>
    </source>
</evidence>
<feature type="transmembrane region" description="Helical" evidence="6">
    <location>
        <begin position="488"/>
        <end position="508"/>
    </location>
</feature>
<feature type="domain" description="Major facilitator superfamily (MFS) profile" evidence="7">
    <location>
        <begin position="88"/>
        <end position="575"/>
    </location>
</feature>
<evidence type="ECO:0000256" key="2">
    <source>
        <dbReference type="ARBA" id="ARBA00022692"/>
    </source>
</evidence>
<keyword evidence="2 6" id="KW-0812">Transmembrane</keyword>
<dbReference type="Proteomes" id="UP000076632">
    <property type="component" value="Unassembled WGS sequence"/>
</dbReference>
<feature type="transmembrane region" description="Helical" evidence="6">
    <location>
        <begin position="279"/>
        <end position="299"/>
    </location>
</feature>
<dbReference type="InterPro" id="IPR011701">
    <property type="entry name" value="MFS"/>
</dbReference>
<feature type="transmembrane region" description="Helical" evidence="6">
    <location>
        <begin position="547"/>
        <end position="570"/>
    </location>
</feature>
<evidence type="ECO:0000256" key="6">
    <source>
        <dbReference type="SAM" id="Phobius"/>
    </source>
</evidence>
<evidence type="ECO:0000313" key="9">
    <source>
        <dbReference type="Proteomes" id="UP000076632"/>
    </source>
</evidence>
<feature type="compositionally biased region" description="Basic and acidic residues" evidence="5">
    <location>
        <begin position="1"/>
        <end position="17"/>
    </location>
</feature>
<feature type="transmembrane region" description="Helical" evidence="6">
    <location>
        <begin position="396"/>
        <end position="417"/>
    </location>
</feature>
<feature type="transmembrane region" description="Helical" evidence="6">
    <location>
        <begin position="429"/>
        <end position="449"/>
    </location>
</feature>
<feature type="transmembrane region" description="Helical" evidence="6">
    <location>
        <begin position="85"/>
        <end position="102"/>
    </location>
</feature>
<dbReference type="PANTHER" id="PTHR23507:SF1">
    <property type="entry name" value="FI18259P1-RELATED"/>
    <property type="match status" value="1"/>
</dbReference>
<dbReference type="EMBL" id="KV407454">
    <property type="protein sequence ID" value="KZF26174.1"/>
    <property type="molecule type" value="Genomic_DNA"/>
</dbReference>
<dbReference type="PROSITE" id="PS50850">
    <property type="entry name" value="MFS"/>
    <property type="match status" value="1"/>
</dbReference>
<name>A0A165JFN9_XYLHT</name>
<feature type="transmembrane region" description="Helical" evidence="6">
    <location>
        <begin position="185"/>
        <end position="210"/>
    </location>
</feature>
<feature type="transmembrane region" description="Helical" evidence="6">
    <location>
        <begin position="455"/>
        <end position="476"/>
    </location>
</feature>
<protein>
    <submittedName>
        <fullName evidence="8">MFS general substrate transporter</fullName>
    </submittedName>
</protein>
<comment type="subcellular location">
    <subcellularLocation>
        <location evidence="1">Membrane</location>
        <topology evidence="1">Multi-pass membrane protein</topology>
    </subcellularLocation>
</comment>
<keyword evidence="3 6" id="KW-1133">Transmembrane helix</keyword>
<dbReference type="InterPro" id="IPR020846">
    <property type="entry name" value="MFS_dom"/>
</dbReference>
<dbReference type="AlphaFoldDB" id="A0A165JFN9"/>
<keyword evidence="4 6" id="KW-0472">Membrane</keyword>
<dbReference type="SUPFAM" id="SSF103473">
    <property type="entry name" value="MFS general substrate transporter"/>
    <property type="match status" value="1"/>
</dbReference>
<feature type="compositionally biased region" description="Polar residues" evidence="5">
    <location>
        <begin position="18"/>
        <end position="37"/>
    </location>
</feature>
<dbReference type="OMA" id="AVWHIRL"/>
<evidence type="ECO:0000256" key="4">
    <source>
        <dbReference type="ARBA" id="ARBA00023136"/>
    </source>
</evidence>
<evidence type="ECO:0000256" key="5">
    <source>
        <dbReference type="SAM" id="MobiDB-lite"/>
    </source>
</evidence>
<feature type="transmembrane region" description="Helical" evidence="6">
    <location>
        <begin position="355"/>
        <end position="376"/>
    </location>
</feature>
<dbReference type="InterPro" id="IPR005829">
    <property type="entry name" value="Sugar_transporter_CS"/>
</dbReference>